<dbReference type="InterPro" id="IPR022998">
    <property type="entry name" value="ThiamineP_synth_TenI"/>
</dbReference>
<accession>A0ABQ5JLI7</accession>
<comment type="catalytic activity">
    <reaction evidence="8 9 10">
        <text>2-[(2R,5Z)-2-carboxy-4-methylthiazol-5(2H)-ylidene]ethyl phosphate + 4-amino-2-methyl-5-(diphosphooxymethyl)pyrimidine + 2 H(+) = thiamine phosphate + CO2 + diphosphate</text>
        <dbReference type="Rhea" id="RHEA:47844"/>
        <dbReference type="ChEBI" id="CHEBI:15378"/>
        <dbReference type="ChEBI" id="CHEBI:16526"/>
        <dbReference type="ChEBI" id="CHEBI:33019"/>
        <dbReference type="ChEBI" id="CHEBI:37575"/>
        <dbReference type="ChEBI" id="CHEBI:57841"/>
        <dbReference type="ChEBI" id="CHEBI:62899"/>
        <dbReference type="EC" id="2.5.1.3"/>
    </reaction>
</comment>
<dbReference type="EMBL" id="BQXH01000011">
    <property type="protein sequence ID" value="GKS81660.1"/>
    <property type="molecule type" value="Genomic_DNA"/>
</dbReference>
<dbReference type="InterPro" id="IPR036206">
    <property type="entry name" value="ThiamineP_synth_sf"/>
</dbReference>
<evidence type="ECO:0000313" key="14">
    <source>
        <dbReference type="Proteomes" id="UP001055149"/>
    </source>
</evidence>
<evidence type="ECO:0000256" key="9">
    <source>
        <dbReference type="HAMAP-Rule" id="MF_00097"/>
    </source>
</evidence>
<feature type="binding site" evidence="9">
    <location>
        <position position="70"/>
    </location>
    <ligand>
        <name>Mg(2+)</name>
        <dbReference type="ChEBI" id="CHEBI:18420"/>
    </ligand>
</feature>
<comment type="cofactor">
    <cofactor evidence="9">
        <name>Mg(2+)</name>
        <dbReference type="ChEBI" id="CHEBI:18420"/>
    </cofactor>
    <text evidence="9">Binds 1 Mg(2+) ion per subunit.</text>
</comment>
<evidence type="ECO:0000256" key="5">
    <source>
        <dbReference type="ARBA" id="ARBA00022977"/>
    </source>
</evidence>
<dbReference type="Pfam" id="PF02581">
    <property type="entry name" value="TMP-TENI"/>
    <property type="match status" value="1"/>
</dbReference>
<evidence type="ECO:0000256" key="4">
    <source>
        <dbReference type="ARBA" id="ARBA00022842"/>
    </source>
</evidence>
<evidence type="ECO:0000256" key="1">
    <source>
        <dbReference type="ARBA" id="ARBA00005165"/>
    </source>
</evidence>
<dbReference type="Proteomes" id="UP001055149">
    <property type="component" value="Unassembled WGS sequence"/>
</dbReference>
<evidence type="ECO:0000259" key="12">
    <source>
        <dbReference type="Pfam" id="PF02581"/>
    </source>
</evidence>
<dbReference type="SUPFAM" id="SSF51391">
    <property type="entry name" value="Thiamin phosphate synthase"/>
    <property type="match status" value="1"/>
</dbReference>
<feature type="binding site" evidence="9">
    <location>
        <position position="108"/>
    </location>
    <ligand>
        <name>4-amino-2-methyl-5-(diphosphooxymethyl)pyrimidine</name>
        <dbReference type="ChEBI" id="CHEBI:57841"/>
    </ligand>
</feature>
<feature type="binding site" evidence="9">
    <location>
        <position position="164"/>
    </location>
    <ligand>
        <name>2-[(2R,5Z)-2-carboxy-4-methylthiazol-5(2H)-ylidene]ethyl phosphate</name>
        <dbReference type="ChEBI" id="CHEBI:62899"/>
    </ligand>
</feature>
<keyword evidence="5 9" id="KW-0784">Thiamine biosynthesis</keyword>
<comment type="catalytic activity">
    <reaction evidence="7 9 10">
        <text>2-(2-carboxy-4-methylthiazol-5-yl)ethyl phosphate + 4-amino-2-methyl-5-(diphosphooxymethyl)pyrimidine + 2 H(+) = thiamine phosphate + CO2 + diphosphate</text>
        <dbReference type="Rhea" id="RHEA:47848"/>
        <dbReference type="ChEBI" id="CHEBI:15378"/>
        <dbReference type="ChEBI" id="CHEBI:16526"/>
        <dbReference type="ChEBI" id="CHEBI:33019"/>
        <dbReference type="ChEBI" id="CHEBI:37575"/>
        <dbReference type="ChEBI" id="CHEBI:57841"/>
        <dbReference type="ChEBI" id="CHEBI:62890"/>
        <dbReference type="EC" id="2.5.1.3"/>
    </reaction>
</comment>
<evidence type="ECO:0000256" key="10">
    <source>
        <dbReference type="RuleBase" id="RU003826"/>
    </source>
</evidence>
<comment type="pathway">
    <text evidence="1 9 11">Cofactor biosynthesis; thiamine diphosphate biosynthesis; thiamine phosphate from 4-amino-2-methyl-5-diphosphomethylpyrimidine and 4-methyl-5-(2-phosphoethyl)-thiazole: step 1/1.</text>
</comment>
<name>A0ABQ5JLI7_9LACO</name>
<evidence type="ECO:0000256" key="3">
    <source>
        <dbReference type="ARBA" id="ARBA00022723"/>
    </source>
</evidence>
<dbReference type="InterPro" id="IPR013785">
    <property type="entry name" value="Aldolase_TIM"/>
</dbReference>
<dbReference type="HAMAP" id="MF_00097">
    <property type="entry name" value="TMP_synthase"/>
    <property type="match status" value="1"/>
</dbReference>
<evidence type="ECO:0000313" key="13">
    <source>
        <dbReference type="EMBL" id="GKS81660.1"/>
    </source>
</evidence>
<dbReference type="RefSeq" id="WP_309296503.1">
    <property type="nucleotide sequence ID" value="NZ_BQXH01000011.1"/>
</dbReference>
<feature type="binding site" evidence="9">
    <location>
        <position position="89"/>
    </location>
    <ligand>
        <name>Mg(2+)</name>
        <dbReference type="ChEBI" id="CHEBI:18420"/>
    </ligand>
</feature>
<dbReference type="PANTHER" id="PTHR20857:SF15">
    <property type="entry name" value="THIAMINE-PHOSPHATE SYNTHASE"/>
    <property type="match status" value="1"/>
</dbReference>
<comment type="function">
    <text evidence="9">Condenses 4-methyl-5-(beta-hydroxyethyl)thiazole monophosphate (THZ-P) and 2-methyl-4-amino-5-hydroxymethyl pyrimidine pyrophosphate (HMP-PP) to form thiamine monophosphate (TMP).</text>
</comment>
<keyword evidence="4 9" id="KW-0460">Magnesium</keyword>
<feature type="binding site" evidence="9">
    <location>
        <position position="137"/>
    </location>
    <ligand>
        <name>4-amino-2-methyl-5-(diphosphooxymethyl)pyrimidine</name>
        <dbReference type="ChEBI" id="CHEBI:57841"/>
    </ligand>
</feature>
<gene>
    <name evidence="13" type="primary">thiE2</name>
    <name evidence="9" type="synonym">thiE</name>
    <name evidence="13" type="ORF">LPAF129_13460</name>
</gene>
<feature type="binding site" evidence="9">
    <location>
        <begin position="184"/>
        <end position="185"/>
    </location>
    <ligand>
        <name>2-[(2R,5Z)-2-carboxy-4-methylthiazol-5(2H)-ylidene]ethyl phosphate</name>
        <dbReference type="ChEBI" id="CHEBI:62899"/>
    </ligand>
</feature>
<reference evidence="13" key="1">
    <citation type="journal article" date="2022" name="Int. J. Syst. Evol. Microbiol.">
        <title>A novel species of lactic acid bacteria, Ligilactobacillus pabuli sp. nov., isolated from alfalfa silage.</title>
        <authorList>
            <person name="Tohno M."/>
            <person name="Tanizawa Y."/>
            <person name="Sawada H."/>
            <person name="Sakamoto M."/>
            <person name="Ohkuma M."/>
            <person name="Kobayashi H."/>
        </authorList>
    </citation>
    <scope>NUCLEOTIDE SEQUENCE</scope>
    <source>
        <strain evidence="13">AF129</strain>
    </source>
</reference>
<evidence type="ECO:0000256" key="8">
    <source>
        <dbReference type="ARBA" id="ARBA00047883"/>
    </source>
</evidence>
<feature type="binding site" evidence="9">
    <location>
        <begin position="37"/>
        <end position="41"/>
    </location>
    <ligand>
        <name>4-amino-2-methyl-5-(diphosphooxymethyl)pyrimidine</name>
        <dbReference type="ChEBI" id="CHEBI:57841"/>
    </ligand>
</feature>
<evidence type="ECO:0000256" key="2">
    <source>
        <dbReference type="ARBA" id="ARBA00022679"/>
    </source>
</evidence>
<feature type="binding site" evidence="9">
    <location>
        <position position="69"/>
    </location>
    <ligand>
        <name>4-amino-2-methyl-5-(diphosphooxymethyl)pyrimidine</name>
        <dbReference type="ChEBI" id="CHEBI:57841"/>
    </ligand>
</feature>
<sequence length="216" mass="22953">MKKLGPLYLITDHTNLTDDQFLAVIDTACQAGVDMVQLREKEGSSRELLDWANRVKEITDKYDLTLLIDDRIDIAQASGAAGVHLGQSDIPVKIARQILGPDAIIGATAKTLDQAAVAASEGADYLGCGAIFPTTTHVKTVQTSVATFKAICDSVTIPVYTIGGMRPERVNAVANTGAAGVAVVSNVMQATDPAAQVQQFKLAMQENQIPAKQMKD</sequence>
<keyword evidence="3 9" id="KW-0479">Metal-binding</keyword>
<comment type="similarity">
    <text evidence="9 10">Belongs to the thiamine-phosphate synthase family.</text>
</comment>
<organism evidence="13 14">
    <name type="scientific">Ligilactobacillus pabuli</name>
    <dbReference type="NCBI Taxonomy" id="2886039"/>
    <lineage>
        <taxon>Bacteria</taxon>
        <taxon>Bacillati</taxon>
        <taxon>Bacillota</taxon>
        <taxon>Bacilli</taxon>
        <taxon>Lactobacillales</taxon>
        <taxon>Lactobacillaceae</taxon>
        <taxon>Ligilactobacillus</taxon>
    </lineage>
</organism>
<dbReference type="CDD" id="cd00564">
    <property type="entry name" value="TMP_TenI"/>
    <property type="match status" value="1"/>
</dbReference>
<keyword evidence="2 9" id="KW-0808">Transferase</keyword>
<protein>
    <recommendedName>
        <fullName evidence="9">Thiamine-phosphate synthase</fullName>
        <shortName evidence="9">TP synthase</shortName>
        <shortName evidence="9">TPS</shortName>
        <ecNumber evidence="9">2.5.1.3</ecNumber>
    </recommendedName>
    <alternativeName>
        <fullName evidence="9">Thiamine-phosphate pyrophosphorylase</fullName>
        <shortName evidence="9">TMP pyrophosphorylase</shortName>
        <shortName evidence="9">TMP-PPase</shortName>
    </alternativeName>
</protein>
<comment type="catalytic activity">
    <reaction evidence="6 9 10">
        <text>4-methyl-5-(2-phosphooxyethyl)-thiazole + 4-amino-2-methyl-5-(diphosphooxymethyl)pyrimidine + H(+) = thiamine phosphate + diphosphate</text>
        <dbReference type="Rhea" id="RHEA:22328"/>
        <dbReference type="ChEBI" id="CHEBI:15378"/>
        <dbReference type="ChEBI" id="CHEBI:33019"/>
        <dbReference type="ChEBI" id="CHEBI:37575"/>
        <dbReference type="ChEBI" id="CHEBI:57841"/>
        <dbReference type="ChEBI" id="CHEBI:58296"/>
        <dbReference type="EC" id="2.5.1.3"/>
    </reaction>
</comment>
<feature type="domain" description="Thiamine phosphate synthase/TenI" evidence="12">
    <location>
        <begin position="7"/>
        <end position="187"/>
    </location>
</feature>
<dbReference type="InterPro" id="IPR034291">
    <property type="entry name" value="TMP_synthase"/>
</dbReference>
<dbReference type="EC" id="2.5.1.3" evidence="9"/>
<comment type="caution">
    <text evidence="13">The sequence shown here is derived from an EMBL/GenBank/DDBJ whole genome shotgun (WGS) entry which is preliminary data.</text>
</comment>
<dbReference type="NCBIfam" id="TIGR00693">
    <property type="entry name" value="thiE"/>
    <property type="match status" value="1"/>
</dbReference>
<evidence type="ECO:0000256" key="11">
    <source>
        <dbReference type="RuleBase" id="RU004253"/>
    </source>
</evidence>
<evidence type="ECO:0000256" key="6">
    <source>
        <dbReference type="ARBA" id="ARBA00047334"/>
    </source>
</evidence>
<evidence type="ECO:0000256" key="7">
    <source>
        <dbReference type="ARBA" id="ARBA00047851"/>
    </source>
</evidence>
<keyword evidence="14" id="KW-1185">Reference proteome</keyword>
<proteinExistence type="inferred from homology"/>
<feature type="binding site" evidence="9">
    <location>
        <begin position="134"/>
        <end position="136"/>
    </location>
    <ligand>
        <name>2-[(2R,5Z)-2-carboxy-4-methylthiazol-5(2H)-ylidene]ethyl phosphate</name>
        <dbReference type="ChEBI" id="CHEBI:62899"/>
    </ligand>
</feature>
<dbReference type="PANTHER" id="PTHR20857">
    <property type="entry name" value="THIAMINE-PHOSPHATE PYROPHOSPHORYLASE"/>
    <property type="match status" value="1"/>
</dbReference>
<dbReference type="Gene3D" id="3.20.20.70">
    <property type="entry name" value="Aldolase class I"/>
    <property type="match status" value="1"/>
</dbReference>